<evidence type="ECO:0000256" key="2">
    <source>
        <dbReference type="ARBA" id="ARBA00023002"/>
    </source>
</evidence>
<dbReference type="PANTHER" id="PTHR11091:SF0">
    <property type="entry name" value="MALATE DEHYDROGENASE"/>
    <property type="match status" value="1"/>
</dbReference>
<dbReference type="SUPFAM" id="SSF89733">
    <property type="entry name" value="L-sulfolactate dehydrogenase-like"/>
    <property type="match status" value="1"/>
</dbReference>
<evidence type="ECO:0000313" key="3">
    <source>
        <dbReference type="EMBL" id="SVC72853.1"/>
    </source>
</evidence>
<proteinExistence type="inferred from homology"/>
<dbReference type="Gene3D" id="1.10.1530.10">
    <property type="match status" value="1"/>
</dbReference>
<dbReference type="InterPro" id="IPR036111">
    <property type="entry name" value="Mal/L-sulfo/L-lacto_DH-like_sf"/>
</dbReference>
<comment type="similarity">
    <text evidence="1">Belongs to the LDH2/MDH2 oxidoreductase family.</text>
</comment>
<dbReference type="Pfam" id="PF02615">
    <property type="entry name" value="Ldh_2"/>
    <property type="match status" value="1"/>
</dbReference>
<dbReference type="InterPro" id="IPR043143">
    <property type="entry name" value="Mal/L-sulf/L-lact_DH-like_NADP"/>
</dbReference>
<evidence type="ECO:0000256" key="1">
    <source>
        <dbReference type="ARBA" id="ARBA00006056"/>
    </source>
</evidence>
<reference evidence="3" key="1">
    <citation type="submission" date="2018-05" db="EMBL/GenBank/DDBJ databases">
        <authorList>
            <person name="Lanie J.A."/>
            <person name="Ng W.-L."/>
            <person name="Kazmierczak K.M."/>
            <person name="Andrzejewski T.M."/>
            <person name="Davidsen T.M."/>
            <person name="Wayne K.J."/>
            <person name="Tettelin H."/>
            <person name="Glass J.I."/>
            <person name="Rusch D."/>
            <person name="Podicherti R."/>
            <person name="Tsui H.-C.T."/>
            <person name="Winkler M.E."/>
        </authorList>
    </citation>
    <scope>NUCLEOTIDE SEQUENCE</scope>
</reference>
<dbReference type="PANTHER" id="PTHR11091">
    <property type="entry name" value="OXIDOREDUCTASE-RELATED"/>
    <property type="match status" value="1"/>
</dbReference>
<dbReference type="GO" id="GO:0016491">
    <property type="term" value="F:oxidoreductase activity"/>
    <property type="evidence" value="ECO:0007669"/>
    <property type="project" value="UniProtKB-KW"/>
</dbReference>
<feature type="non-terminal residue" evidence="3">
    <location>
        <position position="143"/>
    </location>
</feature>
<organism evidence="3">
    <name type="scientific">marine metagenome</name>
    <dbReference type="NCBI Taxonomy" id="408172"/>
    <lineage>
        <taxon>unclassified sequences</taxon>
        <taxon>metagenomes</taxon>
        <taxon>ecological metagenomes</taxon>
    </lineage>
</organism>
<keyword evidence="2" id="KW-0560">Oxidoreductase</keyword>
<evidence type="ECO:0008006" key="4">
    <source>
        <dbReference type="Google" id="ProtNLM"/>
    </source>
</evidence>
<dbReference type="EMBL" id="UINC01107462">
    <property type="protein sequence ID" value="SVC72853.1"/>
    <property type="molecule type" value="Genomic_DNA"/>
</dbReference>
<protein>
    <recommendedName>
        <fullName evidence="4">Ldh family oxidoreductase</fullName>
    </recommendedName>
</protein>
<dbReference type="Gene3D" id="3.30.1370.60">
    <property type="entry name" value="Hypothetical oxidoreductase yiak, domain 2"/>
    <property type="match status" value="1"/>
</dbReference>
<dbReference type="AlphaFoldDB" id="A0A382PHI5"/>
<dbReference type="InterPro" id="IPR003767">
    <property type="entry name" value="Malate/L-lactate_DH-like"/>
</dbReference>
<dbReference type="InterPro" id="IPR043144">
    <property type="entry name" value="Mal/L-sulf/L-lact_DH-like_ah"/>
</dbReference>
<sequence>MSQEFPQPLNVSIEDHHAFIMECLRHVGTSEQHALIVADALVLTDSWGTFTHGSKLLSGYTSRVKHGGCRSDVDPEIVRDGPSWAIVDGNSTLGQVAATFAMRTAIGKARRAGMAYVGVHNSCHFGAAGVYSAMAADENMIGI</sequence>
<gene>
    <name evidence="3" type="ORF">METZ01_LOCUS325707</name>
</gene>
<accession>A0A382PHI5</accession>
<name>A0A382PHI5_9ZZZZ</name>